<keyword evidence="3" id="KW-0813">Transport</keyword>
<proteinExistence type="inferred from homology"/>
<organism evidence="8 9">
    <name type="scientific">Mucilaginibacter angelicae</name>
    <dbReference type="NCBI Taxonomy" id="869718"/>
    <lineage>
        <taxon>Bacteria</taxon>
        <taxon>Pseudomonadati</taxon>
        <taxon>Bacteroidota</taxon>
        <taxon>Sphingobacteriia</taxon>
        <taxon>Sphingobacteriales</taxon>
        <taxon>Sphingobacteriaceae</taxon>
        <taxon>Mucilaginibacter</taxon>
    </lineage>
</organism>
<evidence type="ECO:0000313" key="9">
    <source>
        <dbReference type="Proteomes" id="UP001589828"/>
    </source>
</evidence>
<evidence type="ECO:0000256" key="2">
    <source>
        <dbReference type="ARBA" id="ARBA00007613"/>
    </source>
</evidence>
<evidence type="ECO:0000256" key="4">
    <source>
        <dbReference type="ARBA" id="ARBA00022452"/>
    </source>
</evidence>
<evidence type="ECO:0000256" key="6">
    <source>
        <dbReference type="ARBA" id="ARBA00023136"/>
    </source>
</evidence>
<keyword evidence="7" id="KW-0998">Cell outer membrane</keyword>
<dbReference type="RefSeq" id="WP_377020915.1">
    <property type="nucleotide sequence ID" value="NZ_JBHLTS010000004.1"/>
</dbReference>
<evidence type="ECO:0000256" key="5">
    <source>
        <dbReference type="ARBA" id="ARBA00022692"/>
    </source>
</evidence>
<keyword evidence="5" id="KW-0812">Transmembrane</keyword>
<accession>A0ABV6L101</accession>
<reference evidence="8 9" key="1">
    <citation type="submission" date="2024-09" db="EMBL/GenBank/DDBJ databases">
        <authorList>
            <person name="Sun Q."/>
            <person name="Mori K."/>
        </authorList>
    </citation>
    <scope>NUCLEOTIDE SEQUENCE [LARGE SCALE GENOMIC DNA]</scope>
    <source>
        <strain evidence="8 9">NCAIM B.02415</strain>
    </source>
</reference>
<dbReference type="PANTHER" id="PTHR30026:SF20">
    <property type="entry name" value="OUTER MEMBRANE PROTEIN TOLC"/>
    <property type="match status" value="1"/>
</dbReference>
<dbReference type="Proteomes" id="UP001589828">
    <property type="component" value="Unassembled WGS sequence"/>
</dbReference>
<dbReference type="Pfam" id="PF02321">
    <property type="entry name" value="OEP"/>
    <property type="match status" value="2"/>
</dbReference>
<evidence type="ECO:0000256" key="1">
    <source>
        <dbReference type="ARBA" id="ARBA00004442"/>
    </source>
</evidence>
<dbReference type="PANTHER" id="PTHR30026">
    <property type="entry name" value="OUTER MEMBRANE PROTEIN TOLC"/>
    <property type="match status" value="1"/>
</dbReference>
<dbReference type="SUPFAM" id="SSF56954">
    <property type="entry name" value="Outer membrane efflux proteins (OEP)"/>
    <property type="match status" value="1"/>
</dbReference>
<name>A0ABV6L101_9SPHI</name>
<comment type="similarity">
    <text evidence="2">Belongs to the outer membrane factor (OMF) (TC 1.B.17) family.</text>
</comment>
<keyword evidence="4" id="KW-1134">Transmembrane beta strand</keyword>
<keyword evidence="9" id="KW-1185">Reference proteome</keyword>
<gene>
    <name evidence="8" type="ORF">ACFFGT_02485</name>
</gene>
<comment type="subcellular location">
    <subcellularLocation>
        <location evidence="1">Cell outer membrane</location>
    </subcellularLocation>
</comment>
<dbReference type="Gene3D" id="1.20.1600.10">
    <property type="entry name" value="Outer membrane efflux proteins (OEP)"/>
    <property type="match status" value="1"/>
</dbReference>
<dbReference type="InterPro" id="IPR051906">
    <property type="entry name" value="TolC-like"/>
</dbReference>
<comment type="caution">
    <text evidence="8">The sequence shown here is derived from an EMBL/GenBank/DDBJ whole genome shotgun (WGS) entry which is preliminary data.</text>
</comment>
<keyword evidence="6" id="KW-0472">Membrane</keyword>
<evidence type="ECO:0000313" key="8">
    <source>
        <dbReference type="EMBL" id="MFC0513042.1"/>
    </source>
</evidence>
<dbReference type="EMBL" id="JBHLTS010000004">
    <property type="protein sequence ID" value="MFC0513042.1"/>
    <property type="molecule type" value="Genomic_DNA"/>
</dbReference>
<evidence type="ECO:0000256" key="3">
    <source>
        <dbReference type="ARBA" id="ARBA00022448"/>
    </source>
</evidence>
<protein>
    <submittedName>
        <fullName evidence="8">TolC family protein</fullName>
    </submittedName>
</protein>
<dbReference type="InterPro" id="IPR003423">
    <property type="entry name" value="OMP_efflux"/>
</dbReference>
<evidence type="ECO:0000256" key="7">
    <source>
        <dbReference type="ARBA" id="ARBA00023237"/>
    </source>
</evidence>
<sequence length="498" mass="56616">MDKTWNMGQKYKVSAHQEPEPSLPTVFRKSFKTLPDEVFSWKQRVCSGTLPKGPVPLIKFFILLNTFITGASLSCTAQASSQNPAVYFTIDELWQKASLNSKVLKIRELELLQHKEEVKDAIVSRLPDISLDGEYAKLSNLPQFEDGIFHSPTYYPVANNTYSLGASVFFNLYNAGHLNRQIDAQKINVKISEQQRNLTESEIKLLATAYYLDLLRGRAFQELLRQDITEQNKVLLQIKAIYKNGVILKSDVLRAELKLSRQTLQVNEIKSDNAIALQKVNLLTGQADSTPIEPLQPFLPDTIQLAAYETLLSKALAGAHEINISQEERNLSELRLRDVRANTQPVIGLFANYAYSYPQGRFYPYVLSLYGLGSVGVRASLPLSSLFKNKHRVNIAALEVKKNTMEHLDIEDQIRNRLKEVYLRFLDDQERIRVARSSIIQATENLRIVKNSYLNQTSLITDYLDADVQLLQTKFDLTAARVAAQLRYYQLQKIIGTL</sequence>